<dbReference type="PRINTS" id="PR01657">
    <property type="entry name" value="MCMFAMILY"/>
</dbReference>
<keyword evidence="3" id="KW-0067">ATP-binding</keyword>
<dbReference type="NCBIfam" id="TIGR00368">
    <property type="entry name" value="YifB family Mg chelatase-like AAA ATPase"/>
    <property type="match status" value="1"/>
</dbReference>
<dbReference type="Pfam" id="PF01078">
    <property type="entry name" value="Mg_chelatase"/>
    <property type="match status" value="1"/>
</dbReference>
<dbReference type="InterPro" id="IPR020568">
    <property type="entry name" value="Ribosomal_Su5_D2-typ_SF"/>
</dbReference>
<reference evidence="5 6" key="1">
    <citation type="submission" date="2020-04" db="EMBL/GenBank/DDBJ databases">
        <title>Draft Whole-Genome sequence of Marichromatium bheemlicum DSM 18632, type strain.</title>
        <authorList>
            <person name="Kyndt J.A."/>
            <person name="Meyer T.E."/>
        </authorList>
    </citation>
    <scope>NUCLEOTIDE SEQUENCE [LARGE SCALE GENOMIC DNA]</scope>
    <source>
        <strain evidence="5 6">DSM 18632</strain>
    </source>
</reference>
<keyword evidence="6" id="KW-1185">Reference proteome</keyword>
<keyword evidence="2" id="KW-0547">Nucleotide-binding</keyword>
<name>A0ABX1I5P8_9GAMM</name>
<dbReference type="PANTHER" id="PTHR32039:SF7">
    <property type="entry name" value="COMPETENCE PROTEIN COMM"/>
    <property type="match status" value="1"/>
</dbReference>
<evidence type="ECO:0000313" key="5">
    <source>
        <dbReference type="EMBL" id="NKN32902.1"/>
    </source>
</evidence>
<dbReference type="InterPro" id="IPR045006">
    <property type="entry name" value="CHLI-like"/>
</dbReference>
<proteinExistence type="inferred from homology"/>
<dbReference type="Gene3D" id="3.40.50.300">
    <property type="entry name" value="P-loop containing nucleotide triphosphate hydrolases"/>
    <property type="match status" value="1"/>
</dbReference>
<comment type="caution">
    <text evidence="5">The sequence shown here is derived from an EMBL/GenBank/DDBJ whole genome shotgun (WGS) entry which is preliminary data.</text>
</comment>
<dbReference type="EMBL" id="JAAXKX010000007">
    <property type="protein sequence ID" value="NKN32902.1"/>
    <property type="molecule type" value="Genomic_DNA"/>
</dbReference>
<dbReference type="Pfam" id="PF13541">
    <property type="entry name" value="ChlI"/>
    <property type="match status" value="1"/>
</dbReference>
<dbReference type="SUPFAM" id="SSF52540">
    <property type="entry name" value="P-loop containing nucleoside triphosphate hydrolases"/>
    <property type="match status" value="1"/>
</dbReference>
<dbReference type="Pfam" id="PF13335">
    <property type="entry name" value="Mg_chelatase_C"/>
    <property type="match status" value="1"/>
</dbReference>
<dbReference type="RefSeq" id="WP_168667904.1">
    <property type="nucleotide sequence ID" value="NZ_JAAXKX010000007.1"/>
</dbReference>
<evidence type="ECO:0000313" key="6">
    <source>
        <dbReference type="Proteomes" id="UP000740754"/>
    </source>
</evidence>
<dbReference type="InterPro" id="IPR003593">
    <property type="entry name" value="AAA+_ATPase"/>
</dbReference>
<evidence type="ECO:0000259" key="4">
    <source>
        <dbReference type="SMART" id="SM00382"/>
    </source>
</evidence>
<evidence type="ECO:0000256" key="1">
    <source>
        <dbReference type="ARBA" id="ARBA00006354"/>
    </source>
</evidence>
<evidence type="ECO:0000256" key="3">
    <source>
        <dbReference type="ARBA" id="ARBA00022840"/>
    </source>
</evidence>
<dbReference type="Gene3D" id="3.30.230.10">
    <property type="match status" value="1"/>
</dbReference>
<comment type="similarity">
    <text evidence="1">Belongs to the Mg-chelatase subunits D/I family. ComM subfamily.</text>
</comment>
<sequence length="506" mass="53128">MALCTLHSRACVGISAPPVTVEVHLSSGLPALSLVGLPEAAVRESKERVRGALLNTRFRFPDGRLTINLAPADLPKEGGRFDLPIALGILGASGQLGAAGLDDCECLGELALSGELRPVAGVIPAALAARAAGRTLILPRANAAEAALVGGLALLPAEHLGAVCEHLAGVRALTPYCSSPPPPPPQVLPDLCEVRGQIQAKRALEVAAAGAHSLLLIGPPGSGKSMLAMRLPGLLPPLSEGEALESAAVRSVSASTPFDPARWCERPFRAPHHTASAVALVGGGSNPRPGEISLAHHGVLFLDELPEFDRRVLEVLREPLESGHIDISRAARQARFPARFQLVAAMNPCPCGYLGDPGGRCHCSREQVARYRARISGPLLDRIDLQIEVPRVELGALLAPTAAGIEDSATVRMRVCAARARQQRRAGTVNAALGAAEIERDCALDAPGIRMMEQAMARLGLSARAYHRVLKVARTIADLEGAARIAPAHLGEAIGYRRLDRTTELS</sequence>
<dbReference type="Proteomes" id="UP000740754">
    <property type="component" value="Unassembled WGS sequence"/>
</dbReference>
<dbReference type="SUPFAM" id="SSF54211">
    <property type="entry name" value="Ribosomal protein S5 domain 2-like"/>
    <property type="match status" value="1"/>
</dbReference>
<dbReference type="InterPro" id="IPR000523">
    <property type="entry name" value="Mg_chelatse_chII-like_cat_dom"/>
</dbReference>
<feature type="domain" description="AAA+ ATPase" evidence="4">
    <location>
        <begin position="210"/>
        <end position="393"/>
    </location>
</feature>
<dbReference type="PANTHER" id="PTHR32039">
    <property type="entry name" value="MAGNESIUM-CHELATASE SUBUNIT CHLI"/>
    <property type="match status" value="1"/>
</dbReference>
<dbReference type="InterPro" id="IPR014721">
    <property type="entry name" value="Ribsml_uS5_D2-typ_fold_subgr"/>
</dbReference>
<dbReference type="InterPro" id="IPR001208">
    <property type="entry name" value="MCM_dom"/>
</dbReference>
<protein>
    <submittedName>
        <fullName evidence="5">YifB family Mg chelatase-like AAA ATPase</fullName>
    </submittedName>
</protein>
<accession>A0ABX1I5P8</accession>
<organism evidence="5 6">
    <name type="scientific">Marichromatium bheemlicum</name>
    <dbReference type="NCBI Taxonomy" id="365339"/>
    <lineage>
        <taxon>Bacteria</taxon>
        <taxon>Pseudomonadati</taxon>
        <taxon>Pseudomonadota</taxon>
        <taxon>Gammaproteobacteria</taxon>
        <taxon>Chromatiales</taxon>
        <taxon>Chromatiaceae</taxon>
        <taxon>Marichromatium</taxon>
    </lineage>
</organism>
<evidence type="ECO:0000256" key="2">
    <source>
        <dbReference type="ARBA" id="ARBA00022741"/>
    </source>
</evidence>
<dbReference type="NCBIfam" id="NF007365">
    <property type="entry name" value="PRK09862.1"/>
    <property type="match status" value="1"/>
</dbReference>
<dbReference type="InterPro" id="IPR004482">
    <property type="entry name" value="Mg_chelat-rel"/>
</dbReference>
<dbReference type="SMART" id="SM00382">
    <property type="entry name" value="AAA"/>
    <property type="match status" value="1"/>
</dbReference>
<dbReference type="InterPro" id="IPR025158">
    <property type="entry name" value="Mg_chelat-rel_C"/>
</dbReference>
<dbReference type="InterPro" id="IPR027417">
    <property type="entry name" value="P-loop_NTPase"/>
</dbReference>
<gene>
    <name evidence="5" type="ORF">HF203_06675</name>
</gene>